<dbReference type="Gene3D" id="1.10.1040.10">
    <property type="entry name" value="N-(1-d-carboxylethyl)-l-norvaline Dehydrogenase, domain 2"/>
    <property type="match status" value="1"/>
</dbReference>
<feature type="binding site" evidence="15">
    <location>
        <position position="106"/>
    </location>
    <ligand>
        <name>substrate</name>
    </ligand>
</feature>
<feature type="binding site" evidence="13">
    <location>
        <position position="277"/>
    </location>
    <ligand>
        <name>NADPH</name>
        <dbReference type="ChEBI" id="CHEBI:57783"/>
    </ligand>
</feature>
<evidence type="ECO:0000256" key="11">
    <source>
        <dbReference type="ARBA" id="ARBA00069372"/>
    </source>
</evidence>
<dbReference type="GO" id="GO:0006650">
    <property type="term" value="P:glycerophospholipid metabolic process"/>
    <property type="evidence" value="ECO:0007669"/>
    <property type="project" value="UniProtKB-UniRule"/>
</dbReference>
<dbReference type="STRING" id="234267.Acid_0313"/>
<dbReference type="InterPro" id="IPR013328">
    <property type="entry name" value="6PGD_dom2"/>
</dbReference>
<dbReference type="InterPro" id="IPR006168">
    <property type="entry name" value="G3P_DH_NAD-dep"/>
</dbReference>
<feature type="domain" description="Glycerol-3-phosphate dehydrogenase NAD-dependent C-terminal" evidence="19">
    <location>
        <begin position="178"/>
        <end position="318"/>
    </location>
</feature>
<proteinExistence type="inferred from homology"/>
<dbReference type="AlphaFoldDB" id="Q02C91"/>
<feature type="binding site" evidence="13">
    <location>
        <position position="253"/>
    </location>
    <ligand>
        <name>NADPH</name>
        <dbReference type="ChEBI" id="CHEBI:57783"/>
    </ligand>
</feature>
<keyword evidence="3 13" id="KW-0521">NADP</keyword>
<keyword evidence="13" id="KW-0547">Nucleotide-binding</keyword>
<dbReference type="SUPFAM" id="SSF48179">
    <property type="entry name" value="6-phosphogluconate dehydrogenase C-terminal domain-like"/>
    <property type="match status" value="1"/>
</dbReference>
<comment type="pathway">
    <text evidence="13">Membrane lipid metabolism; glycerophospholipid metabolism.</text>
</comment>
<feature type="binding site" evidence="13">
    <location>
        <position position="134"/>
    </location>
    <ligand>
        <name>sn-glycerol 3-phosphate</name>
        <dbReference type="ChEBI" id="CHEBI:57597"/>
    </ligand>
</feature>
<evidence type="ECO:0000259" key="18">
    <source>
        <dbReference type="Pfam" id="PF01210"/>
    </source>
</evidence>
<dbReference type="HOGENOM" id="CLU_033449_0_2_0"/>
<dbReference type="GO" id="GO:0046168">
    <property type="term" value="P:glycerol-3-phosphate catabolic process"/>
    <property type="evidence" value="ECO:0007669"/>
    <property type="project" value="InterPro"/>
</dbReference>
<dbReference type="Gene3D" id="3.40.50.720">
    <property type="entry name" value="NAD(P)-binding Rossmann-like Domain"/>
    <property type="match status" value="1"/>
</dbReference>
<accession>Q02C91</accession>
<comment type="function">
    <text evidence="13">Catalyzes the reduction of the glycolytic intermediate dihydroxyacetone phosphate (DHAP) to sn-glycerol 3-phosphate (G3P), the key precursor for phospholipid synthesis.</text>
</comment>
<name>Q02C91_SOLUE</name>
<keyword evidence="2 13" id="KW-0444">Lipid biosynthesis</keyword>
<keyword evidence="5 13" id="KW-0520">NAD</keyword>
<feature type="binding site" evidence="13">
    <location>
        <position position="136"/>
    </location>
    <ligand>
        <name>sn-glycerol 3-phosphate</name>
        <dbReference type="ChEBI" id="CHEBI:57597"/>
    </ligand>
</feature>
<dbReference type="InParanoid" id="Q02C91"/>
<evidence type="ECO:0000256" key="6">
    <source>
        <dbReference type="ARBA" id="ARBA00023098"/>
    </source>
</evidence>
<evidence type="ECO:0000256" key="1">
    <source>
        <dbReference type="ARBA" id="ARBA00011009"/>
    </source>
</evidence>
<evidence type="ECO:0000313" key="20">
    <source>
        <dbReference type="EMBL" id="ABJ81325.1"/>
    </source>
</evidence>
<evidence type="ECO:0000256" key="10">
    <source>
        <dbReference type="ARBA" id="ARBA00066687"/>
    </source>
</evidence>
<sequence length="329" mass="34977">MKNLSIIGGGSWGTALAIVLASRFSKVKLWVYEEDLAVRMTAGRINDVYLPSVAIPTNVDIHHELAEVVADADIVLGVMPSHLARGMYEKMRPFIKDRMIFVSATKGLENHSLLRISEVICEVLETPRVAVISGPSFAKEVARSEPTAVVAAAADPNLAAMVQTAFSGPSFRVYTSGDPTGVEIGGSIKNVVAIGAGVLHGMGLGHNAMAALITRGLAEMTRLAVAMGGQSQTLAGLAGLGDLVLTCTGDLSRNRTLGVELAKGRKLEDIINSMKMVAEGVKTTNAAVDLAKRYSVEMPIAEQMFHMLHSGSSPQQAIRRLMERSLKGE</sequence>
<dbReference type="FunCoup" id="Q02C91">
    <property type="interactions" value="541"/>
</dbReference>
<keyword evidence="13" id="KW-0963">Cytoplasm</keyword>
<dbReference type="OrthoDB" id="9812273at2"/>
<dbReference type="FunFam" id="3.40.50.720:FF:000019">
    <property type="entry name" value="Glycerol-3-phosphate dehydrogenase [NAD(P)+]"/>
    <property type="match status" value="1"/>
</dbReference>
<comment type="similarity">
    <text evidence="1 13 17">Belongs to the NAD-dependent glycerol-3-phosphate dehydrogenase family.</text>
</comment>
<feature type="binding site" evidence="13">
    <location>
        <position position="106"/>
    </location>
    <ligand>
        <name>sn-glycerol 3-phosphate</name>
        <dbReference type="ChEBI" id="CHEBI:57597"/>
    </ligand>
</feature>
<dbReference type="KEGG" id="sus:Acid_0313"/>
<evidence type="ECO:0000256" key="5">
    <source>
        <dbReference type="ARBA" id="ARBA00023027"/>
    </source>
</evidence>
<keyword evidence="4 13" id="KW-0560">Oxidoreductase</keyword>
<dbReference type="PRINTS" id="PR00077">
    <property type="entry name" value="GPDHDRGNASE"/>
</dbReference>
<dbReference type="FunFam" id="1.10.1040.10:FF:000001">
    <property type="entry name" value="Glycerol-3-phosphate dehydrogenase [NAD(P)+]"/>
    <property type="match status" value="1"/>
</dbReference>
<feature type="binding site" evidence="13">
    <location>
        <position position="106"/>
    </location>
    <ligand>
        <name>NADPH</name>
        <dbReference type="ChEBI" id="CHEBI:57783"/>
    </ligand>
</feature>
<feature type="binding site" evidence="13">
    <location>
        <position position="138"/>
    </location>
    <ligand>
        <name>NADPH</name>
        <dbReference type="ChEBI" id="CHEBI:57783"/>
    </ligand>
</feature>
<reference evidence="20" key="1">
    <citation type="submission" date="2006-10" db="EMBL/GenBank/DDBJ databases">
        <title>Complete sequence of Solibacter usitatus Ellin6076.</title>
        <authorList>
            <consortium name="US DOE Joint Genome Institute"/>
            <person name="Copeland A."/>
            <person name="Lucas S."/>
            <person name="Lapidus A."/>
            <person name="Barry K."/>
            <person name="Detter J.C."/>
            <person name="Glavina del Rio T."/>
            <person name="Hammon N."/>
            <person name="Israni S."/>
            <person name="Dalin E."/>
            <person name="Tice H."/>
            <person name="Pitluck S."/>
            <person name="Thompson L.S."/>
            <person name="Brettin T."/>
            <person name="Bruce D."/>
            <person name="Han C."/>
            <person name="Tapia R."/>
            <person name="Gilna P."/>
            <person name="Schmutz J."/>
            <person name="Larimer F."/>
            <person name="Land M."/>
            <person name="Hauser L."/>
            <person name="Kyrpides N."/>
            <person name="Mikhailova N."/>
            <person name="Janssen P.H."/>
            <person name="Kuske C.R."/>
            <person name="Richardson P."/>
        </authorList>
    </citation>
    <scope>NUCLEOTIDE SEQUENCE</scope>
    <source>
        <strain evidence="20">Ellin6076</strain>
    </source>
</reference>
<dbReference type="SUPFAM" id="SSF51735">
    <property type="entry name" value="NAD(P)-binding Rossmann-fold domains"/>
    <property type="match status" value="1"/>
</dbReference>
<dbReference type="GO" id="GO:0046167">
    <property type="term" value="P:glycerol-3-phosphate biosynthetic process"/>
    <property type="evidence" value="ECO:0007669"/>
    <property type="project" value="UniProtKB-UniRule"/>
</dbReference>
<comment type="subcellular location">
    <subcellularLocation>
        <location evidence="13">Cytoplasm</location>
    </subcellularLocation>
</comment>
<evidence type="ECO:0000256" key="14">
    <source>
        <dbReference type="PIRSR" id="PIRSR000114-1"/>
    </source>
</evidence>
<dbReference type="PIRSF" id="PIRSF000114">
    <property type="entry name" value="Glycerol-3-P_dh"/>
    <property type="match status" value="1"/>
</dbReference>
<feature type="binding site" evidence="16">
    <location>
        <position position="253"/>
    </location>
    <ligand>
        <name>NAD(+)</name>
        <dbReference type="ChEBI" id="CHEBI:57540"/>
    </ligand>
</feature>
<comment type="catalytic activity">
    <reaction evidence="9">
        <text>sn-glycerol 3-phosphate + NADP(+) = dihydroxyacetone phosphate + NADPH + H(+)</text>
        <dbReference type="Rhea" id="RHEA:11096"/>
        <dbReference type="ChEBI" id="CHEBI:15378"/>
        <dbReference type="ChEBI" id="CHEBI:57597"/>
        <dbReference type="ChEBI" id="CHEBI:57642"/>
        <dbReference type="ChEBI" id="CHEBI:57783"/>
        <dbReference type="ChEBI" id="CHEBI:58349"/>
        <dbReference type="EC" id="1.1.1.94"/>
    </reaction>
    <physiologicalReaction direction="right-to-left" evidence="9">
        <dbReference type="Rhea" id="RHEA:11098"/>
    </physiologicalReaction>
</comment>
<evidence type="ECO:0000256" key="3">
    <source>
        <dbReference type="ARBA" id="ARBA00022857"/>
    </source>
</evidence>
<dbReference type="GO" id="GO:0005975">
    <property type="term" value="P:carbohydrate metabolic process"/>
    <property type="evidence" value="ECO:0007669"/>
    <property type="project" value="InterPro"/>
</dbReference>
<dbReference type="GO" id="GO:0008654">
    <property type="term" value="P:phospholipid biosynthetic process"/>
    <property type="evidence" value="ECO:0007669"/>
    <property type="project" value="UniProtKB-KW"/>
</dbReference>
<evidence type="ECO:0000256" key="7">
    <source>
        <dbReference type="ARBA" id="ARBA00023209"/>
    </source>
</evidence>
<feature type="binding site" evidence="13">
    <location>
        <position position="242"/>
    </location>
    <ligand>
        <name>sn-glycerol 3-phosphate</name>
        <dbReference type="ChEBI" id="CHEBI:57597"/>
    </ligand>
</feature>
<comment type="catalytic activity">
    <reaction evidence="13">
        <text>sn-glycerol 3-phosphate + NAD(+) = dihydroxyacetone phosphate + NADH + H(+)</text>
        <dbReference type="Rhea" id="RHEA:11092"/>
        <dbReference type="ChEBI" id="CHEBI:15378"/>
        <dbReference type="ChEBI" id="CHEBI:57540"/>
        <dbReference type="ChEBI" id="CHEBI:57597"/>
        <dbReference type="ChEBI" id="CHEBI:57642"/>
        <dbReference type="ChEBI" id="CHEBI:57945"/>
        <dbReference type="EC" id="1.1.1.94"/>
    </reaction>
</comment>
<dbReference type="EC" id="1.1.1.94" evidence="10 13"/>
<protein>
    <recommendedName>
        <fullName evidence="11 13">Glycerol-3-phosphate dehydrogenase [NAD(P)+]</fullName>
        <ecNumber evidence="10 13">1.1.1.94</ecNumber>
    </recommendedName>
    <alternativeName>
        <fullName evidence="13">NAD(P)(+)-dependent glycerol-3-phosphate dehydrogenase</fullName>
    </alternativeName>
    <alternativeName>
        <fullName evidence="12 13">NAD(P)H-dependent dihydroxyacetone-phosphate reductase</fullName>
    </alternativeName>
</protein>
<evidence type="ECO:0000256" key="15">
    <source>
        <dbReference type="PIRSR" id="PIRSR000114-2"/>
    </source>
</evidence>
<dbReference type="GO" id="GO:0141152">
    <property type="term" value="F:glycerol-3-phosphate dehydrogenase (NAD+) activity"/>
    <property type="evidence" value="ECO:0007669"/>
    <property type="project" value="RHEA"/>
</dbReference>
<feature type="binding site" evidence="13">
    <location>
        <position position="49"/>
    </location>
    <ligand>
        <name>NADPH</name>
        <dbReference type="ChEBI" id="CHEBI:57783"/>
    </ligand>
</feature>
<feature type="binding site" evidence="13">
    <location>
        <position position="252"/>
    </location>
    <ligand>
        <name>sn-glycerol 3-phosphate</name>
        <dbReference type="ChEBI" id="CHEBI:57597"/>
    </ligand>
</feature>
<dbReference type="NCBIfam" id="NF000940">
    <property type="entry name" value="PRK00094.1-2"/>
    <property type="match status" value="1"/>
</dbReference>
<feature type="domain" description="Glycerol-3-phosphate dehydrogenase NAD-dependent N-terminal" evidence="18">
    <location>
        <begin position="5"/>
        <end position="158"/>
    </location>
</feature>
<dbReference type="HAMAP" id="MF_00394">
    <property type="entry name" value="NAD_Glyc3P_dehydrog"/>
    <property type="match status" value="1"/>
</dbReference>
<evidence type="ECO:0000256" key="4">
    <source>
        <dbReference type="ARBA" id="ARBA00023002"/>
    </source>
</evidence>
<dbReference type="EMBL" id="CP000473">
    <property type="protein sequence ID" value="ABJ81325.1"/>
    <property type="molecule type" value="Genomic_DNA"/>
</dbReference>
<feature type="binding site" evidence="15">
    <location>
        <begin position="253"/>
        <end position="254"/>
    </location>
    <ligand>
        <name>substrate</name>
    </ligand>
</feature>
<feature type="binding site" evidence="16">
    <location>
        <begin position="8"/>
        <end position="13"/>
    </location>
    <ligand>
        <name>NAD(+)</name>
        <dbReference type="ChEBI" id="CHEBI:57540"/>
    </ligand>
</feature>
<dbReference type="Pfam" id="PF07479">
    <property type="entry name" value="NAD_Gly3P_dh_C"/>
    <property type="match status" value="1"/>
</dbReference>
<organism evidence="20">
    <name type="scientific">Solibacter usitatus (strain Ellin6076)</name>
    <dbReference type="NCBI Taxonomy" id="234267"/>
    <lineage>
        <taxon>Bacteria</taxon>
        <taxon>Pseudomonadati</taxon>
        <taxon>Acidobacteriota</taxon>
        <taxon>Terriglobia</taxon>
        <taxon>Bryobacterales</taxon>
        <taxon>Solibacteraceae</taxon>
        <taxon>Candidatus Solibacter</taxon>
    </lineage>
</organism>
<evidence type="ECO:0000256" key="17">
    <source>
        <dbReference type="RuleBase" id="RU000437"/>
    </source>
</evidence>
<feature type="binding site" evidence="16">
    <location>
        <position position="138"/>
    </location>
    <ligand>
        <name>NAD(+)</name>
        <dbReference type="ChEBI" id="CHEBI:57540"/>
    </ligand>
</feature>
<keyword evidence="6 13" id="KW-0443">Lipid metabolism</keyword>
<dbReference type="InterPro" id="IPR011128">
    <property type="entry name" value="G3P_DH_NAD-dep_N"/>
</dbReference>
<dbReference type="GO" id="GO:0051287">
    <property type="term" value="F:NAD binding"/>
    <property type="evidence" value="ECO:0007669"/>
    <property type="project" value="InterPro"/>
</dbReference>
<evidence type="ECO:0000256" key="2">
    <source>
        <dbReference type="ARBA" id="ARBA00022516"/>
    </source>
</evidence>
<feature type="binding site" evidence="13">
    <location>
        <position position="12"/>
    </location>
    <ligand>
        <name>NADPH</name>
        <dbReference type="ChEBI" id="CHEBI:57783"/>
    </ligand>
</feature>
<gene>
    <name evidence="13" type="primary">gpsA</name>
    <name evidence="20" type="ordered locus">Acid_0313</name>
</gene>
<dbReference type="eggNOG" id="COG0240">
    <property type="taxonomic scope" value="Bacteria"/>
</dbReference>
<feature type="active site" description="Proton acceptor" evidence="13 14">
    <location>
        <position position="189"/>
    </location>
</feature>
<keyword evidence="7 13" id="KW-0594">Phospholipid biosynthesis</keyword>
<dbReference type="InterPro" id="IPR006109">
    <property type="entry name" value="G3P_DH_NAD-dep_C"/>
</dbReference>
<evidence type="ECO:0000256" key="13">
    <source>
        <dbReference type="HAMAP-Rule" id="MF_00394"/>
    </source>
</evidence>
<comment type="caution">
    <text evidence="13">Lacks conserved residue(s) required for the propagation of feature annotation.</text>
</comment>
<keyword evidence="8 13" id="KW-1208">Phospholipid metabolism</keyword>
<dbReference type="PANTHER" id="PTHR11728:SF1">
    <property type="entry name" value="GLYCEROL-3-PHOSPHATE DEHYDROGENASE [NAD(+)] 2, CHLOROPLASTIC"/>
    <property type="match status" value="1"/>
</dbReference>
<feature type="binding site" evidence="13">
    <location>
        <position position="189"/>
    </location>
    <ligand>
        <name>sn-glycerol 3-phosphate</name>
        <dbReference type="ChEBI" id="CHEBI:57597"/>
    </ligand>
</feature>
<dbReference type="UniPathway" id="UPA00940"/>
<dbReference type="PANTHER" id="PTHR11728">
    <property type="entry name" value="GLYCEROL-3-PHOSPHATE DEHYDROGENASE"/>
    <property type="match status" value="1"/>
</dbReference>
<feature type="binding site" evidence="13">
    <location>
        <position position="279"/>
    </location>
    <ligand>
        <name>NADPH</name>
        <dbReference type="ChEBI" id="CHEBI:57783"/>
    </ligand>
</feature>
<dbReference type="Pfam" id="PF01210">
    <property type="entry name" value="NAD_Gly3P_dh_N"/>
    <property type="match status" value="1"/>
</dbReference>
<feature type="binding site" evidence="13">
    <location>
        <position position="11"/>
    </location>
    <ligand>
        <name>NADPH</name>
        <dbReference type="ChEBI" id="CHEBI:57783"/>
    </ligand>
</feature>
<feature type="binding site" evidence="13">
    <location>
        <position position="253"/>
    </location>
    <ligand>
        <name>sn-glycerol 3-phosphate</name>
        <dbReference type="ChEBI" id="CHEBI:57597"/>
    </ligand>
</feature>
<evidence type="ECO:0000256" key="9">
    <source>
        <dbReference type="ARBA" id="ARBA00052716"/>
    </source>
</evidence>
<feature type="binding site" evidence="13">
    <location>
        <position position="254"/>
    </location>
    <ligand>
        <name>sn-glycerol 3-phosphate</name>
        <dbReference type="ChEBI" id="CHEBI:57597"/>
    </ligand>
</feature>
<dbReference type="InterPro" id="IPR036291">
    <property type="entry name" value="NAD(P)-bd_dom_sf"/>
</dbReference>
<dbReference type="InterPro" id="IPR008927">
    <property type="entry name" value="6-PGluconate_DH-like_C_sf"/>
</dbReference>
<dbReference type="PROSITE" id="PS00957">
    <property type="entry name" value="NAD_G3PDH"/>
    <property type="match status" value="1"/>
</dbReference>
<dbReference type="GO" id="GO:0005829">
    <property type="term" value="C:cytosol"/>
    <property type="evidence" value="ECO:0007669"/>
    <property type="project" value="TreeGrafter"/>
</dbReference>
<evidence type="ECO:0000259" key="19">
    <source>
        <dbReference type="Pfam" id="PF07479"/>
    </source>
</evidence>
<evidence type="ECO:0000256" key="8">
    <source>
        <dbReference type="ARBA" id="ARBA00023264"/>
    </source>
</evidence>
<dbReference type="NCBIfam" id="NF000942">
    <property type="entry name" value="PRK00094.1-4"/>
    <property type="match status" value="1"/>
</dbReference>
<evidence type="ECO:0000256" key="12">
    <source>
        <dbReference type="ARBA" id="ARBA00080511"/>
    </source>
</evidence>
<evidence type="ECO:0000256" key="16">
    <source>
        <dbReference type="PIRSR" id="PIRSR000114-3"/>
    </source>
</evidence>
<dbReference type="GO" id="GO:0141153">
    <property type="term" value="F:glycerol-3-phosphate dehydrogenase (NADP+) activity"/>
    <property type="evidence" value="ECO:0007669"/>
    <property type="project" value="RHEA"/>
</dbReference>